<organism evidence="1 2">
    <name type="scientific">Metabacillus litoralis</name>
    <dbReference type="NCBI Taxonomy" id="152268"/>
    <lineage>
        <taxon>Bacteria</taxon>
        <taxon>Bacillati</taxon>
        <taxon>Bacillota</taxon>
        <taxon>Bacilli</taxon>
        <taxon>Bacillales</taxon>
        <taxon>Bacillaceae</taxon>
        <taxon>Metabacillus</taxon>
    </lineage>
</organism>
<dbReference type="SUPFAM" id="SSF48371">
    <property type="entry name" value="ARM repeat"/>
    <property type="match status" value="1"/>
</dbReference>
<keyword evidence="2" id="KW-1185">Reference proteome</keyword>
<accession>A0A5C6VZU4</accession>
<dbReference type="Proteomes" id="UP000321363">
    <property type="component" value="Unassembled WGS sequence"/>
</dbReference>
<dbReference type="EMBL" id="VOQF01000005">
    <property type="protein sequence ID" value="TXC91108.1"/>
    <property type="molecule type" value="Genomic_DNA"/>
</dbReference>
<sequence length="362" mass="41867">MAEELRYIYNEQFIKSLSTYINEEYQNFDCALFESLIYDDSWNELPLKRRMRHITNCLHETLPKDYDEAIAILRAVAPRVNESLAGIIFPDYVEVYGLEEWDLSIDALEFFTKYSTAEFAVRPFVIKNQSAMIEQFLIWSRSDNEHVRRLASEGSRPRLPWGISLVNLKQNPSPIFPILENLKEDTSLYVRKSVANNLNDISKDHPEAVIKIAEKWNGQNEVTNWIIKKGLRTLLKKGNEQALELVGIQRNENINVLHLTVTESVKIGDYLSYTFNLQSNDQQAQRIRIEYAIDYVKANGKLSPKQFKISEITLSPGELKSYKRNHNFKDLSTRKHYPGKHTVSVIINGEVKATAEFSVISM</sequence>
<dbReference type="RefSeq" id="WP_146947882.1">
    <property type="nucleotide sequence ID" value="NZ_VOQF01000005.1"/>
</dbReference>
<dbReference type="PROSITE" id="PS50077">
    <property type="entry name" value="HEAT_REPEAT"/>
    <property type="match status" value="1"/>
</dbReference>
<name>A0A5C6VZU4_9BACI</name>
<dbReference type="InterPro" id="IPR021133">
    <property type="entry name" value="HEAT_type_2"/>
</dbReference>
<dbReference type="Gene3D" id="1.25.40.290">
    <property type="entry name" value="ARM repeat domains"/>
    <property type="match status" value="1"/>
</dbReference>
<proteinExistence type="predicted"/>
<dbReference type="OrthoDB" id="9797162at2"/>
<dbReference type="Pfam" id="PF08713">
    <property type="entry name" value="DNA_alkylation"/>
    <property type="match status" value="1"/>
</dbReference>
<evidence type="ECO:0000313" key="2">
    <source>
        <dbReference type="Proteomes" id="UP000321363"/>
    </source>
</evidence>
<dbReference type="InterPro" id="IPR016024">
    <property type="entry name" value="ARM-type_fold"/>
</dbReference>
<evidence type="ECO:0000313" key="1">
    <source>
        <dbReference type="EMBL" id="TXC91108.1"/>
    </source>
</evidence>
<gene>
    <name evidence="1" type="ORF">FS935_09410</name>
</gene>
<protein>
    <recommendedName>
        <fullName evidence="3">DNA alkylation repair protein</fullName>
    </recommendedName>
</protein>
<dbReference type="AlphaFoldDB" id="A0A5C6VZU4"/>
<evidence type="ECO:0008006" key="3">
    <source>
        <dbReference type="Google" id="ProtNLM"/>
    </source>
</evidence>
<comment type="caution">
    <text evidence="1">The sequence shown here is derived from an EMBL/GenBank/DDBJ whole genome shotgun (WGS) entry which is preliminary data.</text>
</comment>
<dbReference type="InterPro" id="IPR014825">
    <property type="entry name" value="DNA_alkylation"/>
</dbReference>
<reference evidence="1 2" key="1">
    <citation type="journal article" date="2005" name="Int. J. Syst. Evol. Microbiol.">
        <title>Bacillus litoralis sp. nov., isolated from a tidal flat of the Yellow Sea in Korea.</title>
        <authorList>
            <person name="Yoon J.H."/>
            <person name="Oh T.K."/>
        </authorList>
    </citation>
    <scope>NUCLEOTIDE SEQUENCE [LARGE SCALE GENOMIC DNA]</scope>
    <source>
        <strain evidence="1 2">SW-211</strain>
    </source>
</reference>